<proteinExistence type="predicted"/>
<protein>
    <submittedName>
        <fullName evidence="1">Uncharacterized protein</fullName>
    </submittedName>
</protein>
<reference evidence="1" key="1">
    <citation type="submission" date="2018-07" db="EMBL/GenBank/DDBJ databases">
        <authorList>
            <person name="Quirk P.G."/>
            <person name="Krulwich T.A."/>
        </authorList>
    </citation>
    <scope>NUCLEOTIDE SEQUENCE</scope>
</reference>
<sequence length="185" mass="20193">MAPQSMDQLIEGYFLATTKAIGTLFRDNLLPHSLVIMYSTIDACGLLGAPANQSTATSKSFKEWVRKYVLTFPGLEFNEVDLWSARCGVLHTFTSESDLSASGKARQLHYYTGDKSAPHIQTFIAFTKTHEGGTHLPVHYGDLAESILGGMKAFIPNLAASCTASPAHLARLQRVMQTYSHEAAP</sequence>
<evidence type="ECO:0000313" key="1">
    <source>
        <dbReference type="EMBL" id="SUS07398.1"/>
    </source>
</evidence>
<accession>A0A380TGW5</accession>
<gene>
    <name evidence="1" type="ORF">DF3PB_4280001</name>
</gene>
<dbReference type="EMBL" id="UIDG01000366">
    <property type="protein sequence ID" value="SUS07398.1"/>
    <property type="molecule type" value="Genomic_DNA"/>
</dbReference>
<dbReference type="AlphaFoldDB" id="A0A380TGW5"/>
<name>A0A380TGW5_9ZZZZ</name>
<organism evidence="1">
    <name type="scientific">metagenome</name>
    <dbReference type="NCBI Taxonomy" id="256318"/>
    <lineage>
        <taxon>unclassified sequences</taxon>
        <taxon>metagenomes</taxon>
    </lineage>
</organism>